<dbReference type="PANTHER" id="PTHR30061:SF50">
    <property type="entry name" value="MALTOSE_MALTODEXTRIN-BINDING PERIPLASMIC PROTEIN"/>
    <property type="match status" value="1"/>
</dbReference>
<dbReference type="EMBL" id="MHIY01000001">
    <property type="protein sequence ID" value="OGY60392.1"/>
    <property type="molecule type" value="Genomic_DNA"/>
</dbReference>
<comment type="caution">
    <text evidence="4">The sequence shown here is derived from an EMBL/GenBank/DDBJ whole genome shotgun (WGS) entry which is preliminary data.</text>
</comment>
<dbReference type="SUPFAM" id="SSF53850">
    <property type="entry name" value="Periplasmic binding protein-like II"/>
    <property type="match status" value="1"/>
</dbReference>
<dbReference type="Gene3D" id="3.40.190.10">
    <property type="entry name" value="Periplasmic binding protein-like II"/>
    <property type="match status" value="1"/>
</dbReference>
<dbReference type="InterPro" id="IPR006059">
    <property type="entry name" value="SBP"/>
</dbReference>
<dbReference type="Proteomes" id="UP000178744">
    <property type="component" value="Unassembled WGS sequence"/>
</dbReference>
<keyword evidence="3" id="KW-0732">Signal</keyword>
<dbReference type="STRING" id="1797690.A3B23_01780"/>
<evidence type="ECO:0000256" key="3">
    <source>
        <dbReference type="ARBA" id="ARBA00022729"/>
    </source>
</evidence>
<gene>
    <name evidence="4" type="ORF">A3B23_01780</name>
</gene>
<comment type="similarity">
    <text evidence="1">Belongs to the bacterial solute-binding protein 1 family.</text>
</comment>
<evidence type="ECO:0008006" key="6">
    <source>
        <dbReference type="Google" id="ProtNLM"/>
    </source>
</evidence>
<accession>A0A1G1Z6Y3</accession>
<evidence type="ECO:0000313" key="4">
    <source>
        <dbReference type="EMBL" id="OGY60392.1"/>
    </source>
</evidence>
<dbReference type="GO" id="GO:1901982">
    <property type="term" value="F:maltose binding"/>
    <property type="evidence" value="ECO:0007669"/>
    <property type="project" value="TreeGrafter"/>
</dbReference>
<dbReference type="Pfam" id="PF13416">
    <property type="entry name" value="SBP_bac_8"/>
    <property type="match status" value="1"/>
</dbReference>
<dbReference type="GO" id="GO:0055052">
    <property type="term" value="C:ATP-binding cassette (ABC) transporter complex, substrate-binding subunit-containing"/>
    <property type="evidence" value="ECO:0007669"/>
    <property type="project" value="TreeGrafter"/>
</dbReference>
<dbReference type="AlphaFoldDB" id="A0A1G1Z6Y3"/>
<organism evidence="4 5">
    <name type="scientific">Candidatus Colwellbacteria bacterium RIFCSPLOWO2_01_FULL_48_10</name>
    <dbReference type="NCBI Taxonomy" id="1797690"/>
    <lineage>
        <taxon>Bacteria</taxon>
        <taxon>Candidatus Colwelliibacteriota</taxon>
    </lineage>
</organism>
<reference evidence="4 5" key="1">
    <citation type="journal article" date="2016" name="Nat. Commun.">
        <title>Thousands of microbial genomes shed light on interconnected biogeochemical processes in an aquifer system.</title>
        <authorList>
            <person name="Anantharaman K."/>
            <person name="Brown C.T."/>
            <person name="Hug L.A."/>
            <person name="Sharon I."/>
            <person name="Castelle C.J."/>
            <person name="Probst A.J."/>
            <person name="Thomas B.C."/>
            <person name="Singh A."/>
            <person name="Wilkins M.J."/>
            <person name="Karaoz U."/>
            <person name="Brodie E.L."/>
            <person name="Williams K.H."/>
            <person name="Hubbard S.S."/>
            <person name="Banfield J.F."/>
        </authorList>
    </citation>
    <scope>NUCLEOTIDE SEQUENCE [LARGE SCALE GENOMIC DNA]</scope>
</reference>
<dbReference type="PANTHER" id="PTHR30061">
    <property type="entry name" value="MALTOSE-BINDING PERIPLASMIC PROTEIN"/>
    <property type="match status" value="1"/>
</dbReference>
<keyword evidence="2" id="KW-0813">Transport</keyword>
<dbReference type="GO" id="GO:0042956">
    <property type="term" value="P:maltodextrin transmembrane transport"/>
    <property type="evidence" value="ECO:0007669"/>
    <property type="project" value="TreeGrafter"/>
</dbReference>
<evidence type="ECO:0000256" key="2">
    <source>
        <dbReference type="ARBA" id="ARBA00022448"/>
    </source>
</evidence>
<proteinExistence type="inferred from homology"/>
<protein>
    <recommendedName>
        <fullName evidence="6">Extracellular solute-binding protein</fullName>
    </recommendedName>
</protein>
<dbReference type="GO" id="GO:0015768">
    <property type="term" value="P:maltose transport"/>
    <property type="evidence" value="ECO:0007669"/>
    <property type="project" value="TreeGrafter"/>
</dbReference>
<evidence type="ECO:0000313" key="5">
    <source>
        <dbReference type="Proteomes" id="UP000178744"/>
    </source>
</evidence>
<name>A0A1G1Z6Y3_9BACT</name>
<sequence>MTKAAIALGSSEDFVVNSTDILTSIMMQVGVQMVDASTGKVSFYSQKGLQALKFYADFADPLSPNYAWDDSIGNSIDAFAQGKTAMAFLYSSQLPAVRARNPLLMPNVGVLPLPQFNQDSSANLASFWAMAVSNRVSNYAAAWNFINFAATDRSAASSYVSSTGNPPALRSLISDYRQNSSLKVFVSQALIATDWPVPDDRKVRTIFDNMIESYLKDKLSADNILKTAQEEVASIIKR</sequence>
<evidence type="ECO:0000256" key="1">
    <source>
        <dbReference type="ARBA" id="ARBA00008520"/>
    </source>
</evidence>